<dbReference type="RefSeq" id="WP_345367014.1">
    <property type="nucleotide sequence ID" value="NZ_BAABII010000017.1"/>
</dbReference>
<comment type="caution">
    <text evidence="2">The sequence shown here is derived from an EMBL/GenBank/DDBJ whole genome shotgun (WGS) entry which is preliminary data.</text>
</comment>
<keyword evidence="3" id="KW-1185">Reference proteome</keyword>
<reference evidence="2 3" key="1">
    <citation type="submission" date="2024-08" db="EMBL/GenBank/DDBJ databases">
        <title>Genome mining of Saccharopolyspora cebuensis PGLac3 from Nigerian medicinal plant.</title>
        <authorList>
            <person name="Ezeobiora C.E."/>
            <person name="Igbokwe N.H."/>
            <person name="Amin D.H."/>
            <person name="Mendie U.E."/>
        </authorList>
    </citation>
    <scope>NUCLEOTIDE SEQUENCE [LARGE SCALE GENOMIC DNA]</scope>
    <source>
        <strain evidence="2 3">PGLac3</strain>
    </source>
</reference>
<evidence type="ECO:0000256" key="1">
    <source>
        <dbReference type="SAM" id="MobiDB-lite"/>
    </source>
</evidence>
<organism evidence="2 3">
    <name type="scientific">Saccharopolyspora cebuensis</name>
    <dbReference type="NCBI Taxonomy" id="418759"/>
    <lineage>
        <taxon>Bacteria</taxon>
        <taxon>Bacillati</taxon>
        <taxon>Actinomycetota</taxon>
        <taxon>Actinomycetes</taxon>
        <taxon>Pseudonocardiales</taxon>
        <taxon>Pseudonocardiaceae</taxon>
        <taxon>Saccharopolyspora</taxon>
    </lineage>
</organism>
<accession>A0ABV4CJI3</accession>
<gene>
    <name evidence="2" type="ORF">AB8O55_17845</name>
</gene>
<proteinExistence type="predicted"/>
<evidence type="ECO:0000313" key="2">
    <source>
        <dbReference type="EMBL" id="MEY8041270.1"/>
    </source>
</evidence>
<evidence type="ECO:0000313" key="3">
    <source>
        <dbReference type="Proteomes" id="UP001564626"/>
    </source>
</evidence>
<dbReference type="EMBL" id="JBGEHV010000033">
    <property type="protein sequence ID" value="MEY8041270.1"/>
    <property type="molecule type" value="Genomic_DNA"/>
</dbReference>
<feature type="region of interest" description="Disordered" evidence="1">
    <location>
        <begin position="44"/>
        <end position="73"/>
    </location>
</feature>
<dbReference type="Proteomes" id="UP001564626">
    <property type="component" value="Unassembled WGS sequence"/>
</dbReference>
<sequence length="73" mass="8731">MGDDVFSRRWVLAEDELLRLLWRCRAGEDPDAVLVELHALRSSHRDRGVRRGRRRTPPPSRGARRRWHVARHR</sequence>
<protein>
    <submittedName>
        <fullName evidence="2">Uncharacterized protein</fullName>
    </submittedName>
</protein>
<name>A0ABV4CJI3_9PSEU</name>